<dbReference type="PANTHER" id="PTHR14145">
    <property type="entry name" value="26S PROTESOME SUBUNIT 6"/>
    <property type="match status" value="1"/>
</dbReference>
<evidence type="ECO:0000256" key="7">
    <source>
        <dbReference type="SAM" id="MobiDB-lite"/>
    </source>
</evidence>
<dbReference type="PANTHER" id="PTHR14145:SF2">
    <property type="entry name" value="COP9 SIGNALOSOME COMPLEX SUBUNIT 1"/>
    <property type="match status" value="1"/>
</dbReference>
<name>R7SF97_CONPW</name>
<evidence type="ECO:0000313" key="9">
    <source>
        <dbReference type="EMBL" id="EIW74550.1"/>
    </source>
</evidence>
<keyword evidence="4" id="KW-0963">Cytoplasm</keyword>
<proteinExistence type="inferred from homology"/>
<feature type="domain" description="PCI" evidence="8">
    <location>
        <begin position="257"/>
        <end position="426"/>
    </location>
</feature>
<dbReference type="InterPro" id="IPR000717">
    <property type="entry name" value="PCI_dom"/>
</dbReference>
<organism evidence="9 10">
    <name type="scientific">Coniophora puteana (strain RWD-64-598)</name>
    <name type="common">Brown rot fungus</name>
    <dbReference type="NCBI Taxonomy" id="741705"/>
    <lineage>
        <taxon>Eukaryota</taxon>
        <taxon>Fungi</taxon>
        <taxon>Dikarya</taxon>
        <taxon>Basidiomycota</taxon>
        <taxon>Agaricomycotina</taxon>
        <taxon>Agaricomycetes</taxon>
        <taxon>Agaricomycetidae</taxon>
        <taxon>Boletales</taxon>
        <taxon>Coniophorineae</taxon>
        <taxon>Coniophoraceae</taxon>
        <taxon>Coniophora</taxon>
    </lineage>
</organism>
<protein>
    <submittedName>
        <fullName evidence="9">G protein pathway suppressor 1</fullName>
    </submittedName>
</protein>
<evidence type="ECO:0000259" key="8">
    <source>
        <dbReference type="PROSITE" id="PS50250"/>
    </source>
</evidence>
<dbReference type="eggNOG" id="KOG0686">
    <property type="taxonomic scope" value="Eukaryota"/>
</dbReference>
<dbReference type="Pfam" id="PF01399">
    <property type="entry name" value="PCI"/>
    <property type="match status" value="1"/>
</dbReference>
<reference evidence="10" key="1">
    <citation type="journal article" date="2012" name="Science">
        <title>The Paleozoic origin of enzymatic lignin decomposition reconstructed from 31 fungal genomes.</title>
        <authorList>
            <person name="Floudas D."/>
            <person name="Binder M."/>
            <person name="Riley R."/>
            <person name="Barry K."/>
            <person name="Blanchette R.A."/>
            <person name="Henrissat B."/>
            <person name="Martinez A.T."/>
            <person name="Otillar R."/>
            <person name="Spatafora J.W."/>
            <person name="Yadav J.S."/>
            <person name="Aerts A."/>
            <person name="Benoit I."/>
            <person name="Boyd A."/>
            <person name="Carlson A."/>
            <person name="Copeland A."/>
            <person name="Coutinho P.M."/>
            <person name="de Vries R.P."/>
            <person name="Ferreira P."/>
            <person name="Findley K."/>
            <person name="Foster B."/>
            <person name="Gaskell J."/>
            <person name="Glotzer D."/>
            <person name="Gorecki P."/>
            <person name="Heitman J."/>
            <person name="Hesse C."/>
            <person name="Hori C."/>
            <person name="Igarashi K."/>
            <person name="Jurgens J.A."/>
            <person name="Kallen N."/>
            <person name="Kersten P."/>
            <person name="Kohler A."/>
            <person name="Kuees U."/>
            <person name="Kumar T.K.A."/>
            <person name="Kuo A."/>
            <person name="LaButti K."/>
            <person name="Larrondo L.F."/>
            <person name="Lindquist E."/>
            <person name="Ling A."/>
            <person name="Lombard V."/>
            <person name="Lucas S."/>
            <person name="Lundell T."/>
            <person name="Martin R."/>
            <person name="McLaughlin D.J."/>
            <person name="Morgenstern I."/>
            <person name="Morin E."/>
            <person name="Murat C."/>
            <person name="Nagy L.G."/>
            <person name="Nolan M."/>
            <person name="Ohm R.A."/>
            <person name="Patyshakuliyeva A."/>
            <person name="Rokas A."/>
            <person name="Ruiz-Duenas F.J."/>
            <person name="Sabat G."/>
            <person name="Salamov A."/>
            <person name="Samejima M."/>
            <person name="Schmutz J."/>
            <person name="Slot J.C."/>
            <person name="St John F."/>
            <person name="Stenlid J."/>
            <person name="Sun H."/>
            <person name="Sun S."/>
            <person name="Syed K."/>
            <person name="Tsang A."/>
            <person name="Wiebenga A."/>
            <person name="Young D."/>
            <person name="Pisabarro A."/>
            <person name="Eastwood D.C."/>
            <person name="Martin F."/>
            <person name="Cullen D."/>
            <person name="Grigoriev I.V."/>
            <person name="Hibbett D.S."/>
        </authorList>
    </citation>
    <scope>NUCLEOTIDE SEQUENCE [LARGE SCALE GENOMIC DNA]</scope>
    <source>
        <strain evidence="10">RWD-64-598 SS2</strain>
    </source>
</reference>
<dbReference type="KEGG" id="cput:CONPUDRAFT_77846"/>
<dbReference type="SMART" id="SM00088">
    <property type="entry name" value="PINT"/>
    <property type="match status" value="1"/>
</dbReference>
<keyword evidence="10" id="KW-1185">Reference proteome</keyword>
<dbReference type="InterPro" id="IPR045135">
    <property type="entry name" value="Rpn7_N"/>
</dbReference>
<dbReference type="EMBL" id="JH711591">
    <property type="protein sequence ID" value="EIW74550.1"/>
    <property type="molecule type" value="Genomic_DNA"/>
</dbReference>
<dbReference type="GO" id="GO:0005737">
    <property type="term" value="C:cytoplasm"/>
    <property type="evidence" value="ECO:0007669"/>
    <property type="project" value="UniProtKB-SubCell"/>
</dbReference>
<evidence type="ECO:0000256" key="3">
    <source>
        <dbReference type="ARBA" id="ARBA00008793"/>
    </source>
</evidence>
<evidence type="ECO:0000313" key="10">
    <source>
        <dbReference type="Proteomes" id="UP000053558"/>
    </source>
</evidence>
<evidence type="ECO:0000256" key="5">
    <source>
        <dbReference type="ARBA" id="ARBA00022790"/>
    </source>
</evidence>
<dbReference type="PROSITE" id="PS50250">
    <property type="entry name" value="PCI"/>
    <property type="match status" value="1"/>
</dbReference>
<accession>R7SF97</accession>
<comment type="similarity">
    <text evidence="3">Belongs to the CSN1 family.</text>
</comment>
<dbReference type="SUPFAM" id="SSF46785">
    <property type="entry name" value="Winged helix' DNA-binding domain"/>
    <property type="match status" value="1"/>
</dbReference>
<gene>
    <name evidence="9" type="ORF">CONPUDRAFT_77846</name>
</gene>
<dbReference type="Pfam" id="PF10602">
    <property type="entry name" value="RPN7"/>
    <property type="match status" value="1"/>
</dbReference>
<keyword evidence="6" id="KW-0539">Nucleus</keyword>
<evidence type="ECO:0000256" key="2">
    <source>
        <dbReference type="ARBA" id="ARBA00004496"/>
    </source>
</evidence>
<comment type="subcellular location">
    <subcellularLocation>
        <location evidence="2">Cytoplasm</location>
    </subcellularLocation>
    <subcellularLocation>
        <location evidence="1">Nucleus</location>
    </subcellularLocation>
</comment>
<dbReference type="GO" id="GO:0008180">
    <property type="term" value="C:COP9 signalosome"/>
    <property type="evidence" value="ECO:0007669"/>
    <property type="project" value="UniProtKB-KW"/>
</dbReference>
<evidence type="ECO:0000256" key="6">
    <source>
        <dbReference type="ARBA" id="ARBA00023242"/>
    </source>
</evidence>
<evidence type="ECO:0000256" key="1">
    <source>
        <dbReference type="ARBA" id="ARBA00004123"/>
    </source>
</evidence>
<feature type="region of interest" description="Disordered" evidence="7">
    <location>
        <begin position="218"/>
        <end position="238"/>
    </location>
</feature>
<dbReference type="OMA" id="IYLQNWA"/>
<dbReference type="RefSeq" id="XP_007775165.1">
    <property type="nucleotide sequence ID" value="XM_007776975.1"/>
</dbReference>
<dbReference type="GeneID" id="19209670"/>
<sequence>MSMEVDYEGELIDTHVRQSQHQPARLPVDDAHPFELDAYISNYSGRTVIDRLVHIISSCPTLAPQALQLAFVHIPQLRDPELYHAVIRAYDGIATAPGVQLPPAQEFVSVNQPWIEEQTRANQVEKTKLEVELKTYSNNMIKESIRMGYRDLGDFLRSVGDYSASLRHYSKSREYCTTSQHVLDMCLSVLKLLIEQRNYAHIQSYIIKAEAALESASAANTGSAPGQPSRKNERSPTHSKLDLASALHNLGQGNYERAATMFLRVGSADQLGGWVGKLISAGDIAVYGTLCALATLSRGAIKVQLLENSVFSVYIEQEPYVRDLVHAYMTNDFKSVLEILSRYSTRHALDIHLAPHIAALTRRIREVLVIVFLQPFATLALSRMATSFGWDVAEAEQEVVTLIQAGRIQARVDSQNKILRAKKQDQRAKLFADALRISEEMQRTNRKLLLRMRL</sequence>
<evidence type="ECO:0000256" key="4">
    <source>
        <dbReference type="ARBA" id="ARBA00022490"/>
    </source>
</evidence>
<dbReference type="AlphaFoldDB" id="R7SF97"/>
<dbReference type="InterPro" id="IPR036390">
    <property type="entry name" value="WH_DNA-bd_sf"/>
</dbReference>
<dbReference type="OrthoDB" id="422427at2759"/>
<dbReference type="Gene3D" id="1.25.40.570">
    <property type="match status" value="1"/>
</dbReference>
<keyword evidence="5" id="KW-0736">Signalosome</keyword>
<dbReference type="Proteomes" id="UP000053558">
    <property type="component" value="Unassembled WGS sequence"/>
</dbReference>
<dbReference type="InterPro" id="IPR019585">
    <property type="entry name" value="Rpn7/CSN1"/>
</dbReference>